<comment type="caution">
    <text evidence="5">The sequence shown here is derived from an EMBL/GenBank/DDBJ whole genome shotgun (WGS) entry which is preliminary data.</text>
</comment>
<dbReference type="PATRIC" id="fig|1265818.5.peg.1368"/>
<feature type="transmembrane region" description="Helical" evidence="4">
    <location>
        <begin position="28"/>
        <end position="53"/>
    </location>
</feature>
<protein>
    <submittedName>
        <fullName evidence="5">Sodium:dicarboxylate symporter</fullName>
    </submittedName>
</protein>
<dbReference type="EMBL" id="AOCG01000006">
    <property type="protein sequence ID" value="EUJ19846.1"/>
    <property type="molecule type" value="Genomic_DNA"/>
</dbReference>
<keyword evidence="1 4" id="KW-0812">Transmembrane</keyword>
<keyword evidence="6" id="KW-1185">Reference proteome</keyword>
<name>W7BAD0_9LIST</name>
<dbReference type="AlphaFoldDB" id="W7BAD0"/>
<evidence type="ECO:0000256" key="1">
    <source>
        <dbReference type="ARBA" id="ARBA00022692"/>
    </source>
</evidence>
<evidence type="ECO:0000256" key="3">
    <source>
        <dbReference type="ARBA" id="ARBA00023136"/>
    </source>
</evidence>
<dbReference type="SUPFAM" id="SSF118215">
    <property type="entry name" value="Proton glutamate symport protein"/>
    <property type="match status" value="1"/>
</dbReference>
<dbReference type="GO" id="GO:0016020">
    <property type="term" value="C:membrane"/>
    <property type="evidence" value="ECO:0007669"/>
    <property type="project" value="InterPro"/>
</dbReference>
<keyword evidence="3 4" id="KW-0472">Membrane</keyword>
<evidence type="ECO:0000256" key="2">
    <source>
        <dbReference type="ARBA" id="ARBA00022989"/>
    </source>
</evidence>
<dbReference type="InterPro" id="IPR036458">
    <property type="entry name" value="Na:dicarbo_symporter_sf"/>
</dbReference>
<keyword evidence="2 4" id="KW-1133">Transmembrane helix</keyword>
<reference evidence="5 6" key="1">
    <citation type="journal article" date="2014" name="Int. J. Syst. Evol. Microbiol.">
        <title>Listeria floridensis sp. nov., Listeria aquatica sp. nov., Listeria cornellensis sp. nov., Listeria riparia sp. nov. and Listeria grandensis sp. nov., from agricultural and natural environments.</title>
        <authorList>
            <person name="den Bakker H.C."/>
            <person name="Warchocki S."/>
            <person name="Wright E.M."/>
            <person name="Allred A.F."/>
            <person name="Ahlstrom C."/>
            <person name="Manuel C.S."/>
            <person name="Stasiewicz M.J."/>
            <person name="Burrell A."/>
            <person name="Roof S."/>
            <person name="Strawn L."/>
            <person name="Fortes E.D."/>
            <person name="Nightingale K.K."/>
            <person name="Kephart D."/>
            <person name="Wiedmann M."/>
        </authorList>
    </citation>
    <scope>NUCLEOTIDE SEQUENCE [LARGE SCALE GENOMIC DNA]</scope>
    <source>
        <strain evidence="5 6">FSL S10-1188</strain>
    </source>
</reference>
<organism evidence="5 6">
    <name type="scientific">Listeria aquatica FSL S10-1188</name>
    <dbReference type="NCBI Taxonomy" id="1265818"/>
    <lineage>
        <taxon>Bacteria</taxon>
        <taxon>Bacillati</taxon>
        <taxon>Bacillota</taxon>
        <taxon>Bacilli</taxon>
        <taxon>Bacillales</taxon>
        <taxon>Listeriaceae</taxon>
        <taxon>Listeria</taxon>
    </lineage>
</organism>
<dbReference type="Proteomes" id="UP000019246">
    <property type="component" value="Unassembled WGS sequence"/>
</dbReference>
<gene>
    <name evidence="5" type="ORF">MAQA_06843</name>
</gene>
<accession>W7BAD0</accession>
<dbReference type="STRING" id="1265818.MAQA_06843"/>
<sequence length="96" mass="10958">MLFSFLLNFAIFLRGVFFNEKGKVNMKILRNYAFTICLLSGIILGGIAGVIFGEGTVIVKPIGDIFLNLMFVVIVPLVFFKRFFSYRQYETNGTTW</sequence>
<dbReference type="GO" id="GO:0015293">
    <property type="term" value="F:symporter activity"/>
    <property type="evidence" value="ECO:0007669"/>
    <property type="project" value="InterPro"/>
</dbReference>
<dbReference type="Gene3D" id="1.10.3860.10">
    <property type="entry name" value="Sodium:dicarboxylate symporter"/>
    <property type="match status" value="1"/>
</dbReference>
<evidence type="ECO:0000256" key="4">
    <source>
        <dbReference type="SAM" id="Phobius"/>
    </source>
</evidence>
<proteinExistence type="predicted"/>
<evidence type="ECO:0000313" key="6">
    <source>
        <dbReference type="Proteomes" id="UP000019246"/>
    </source>
</evidence>
<feature type="transmembrane region" description="Helical" evidence="4">
    <location>
        <begin position="65"/>
        <end position="84"/>
    </location>
</feature>
<evidence type="ECO:0000313" key="5">
    <source>
        <dbReference type="EMBL" id="EUJ19846.1"/>
    </source>
</evidence>